<proteinExistence type="predicted"/>
<feature type="transmembrane region" description="Helical" evidence="1">
    <location>
        <begin position="41"/>
        <end position="57"/>
    </location>
</feature>
<evidence type="ECO:0008006" key="4">
    <source>
        <dbReference type="Google" id="ProtNLM"/>
    </source>
</evidence>
<keyword evidence="3" id="KW-1185">Reference proteome</keyword>
<reference evidence="2 3" key="1">
    <citation type="submission" date="2021-03" db="EMBL/GenBank/DDBJ databases">
        <authorList>
            <person name="Gilmore M.S."/>
            <person name="Schwartzman J."/>
            <person name="Van Tyne D."/>
            <person name="Martin M."/>
            <person name="Earl A.M."/>
            <person name="Manson A.L."/>
            <person name="Straub T."/>
            <person name="Salamzade R."/>
            <person name="Saavedra J."/>
            <person name="Lebreton F."/>
            <person name="Prichula J."/>
            <person name="Schaufler K."/>
            <person name="Gaca A."/>
            <person name="Sgardioli B."/>
            <person name="Wagenaar J."/>
            <person name="Strong T."/>
        </authorList>
    </citation>
    <scope>NUCLEOTIDE SEQUENCE [LARGE SCALE GENOMIC DNA]</scope>
    <source>
        <strain evidence="2 3">665A</strain>
    </source>
</reference>
<dbReference type="Proteomes" id="UP000664357">
    <property type="component" value="Unassembled WGS sequence"/>
</dbReference>
<reference evidence="2 3" key="2">
    <citation type="submission" date="2024-02" db="EMBL/GenBank/DDBJ databases">
        <title>The Genome Sequence of Enterococcus sp. DIV0159.</title>
        <authorList>
            <person name="Earl A."/>
            <person name="Manson A."/>
            <person name="Gilmore M."/>
            <person name="Sanders J."/>
            <person name="Shea T."/>
            <person name="Howe W."/>
            <person name="Livny J."/>
            <person name="Cuomo C."/>
            <person name="Neafsey D."/>
            <person name="Birren B."/>
        </authorList>
    </citation>
    <scope>NUCLEOTIDE SEQUENCE [LARGE SCALE GENOMIC DNA]</scope>
    <source>
        <strain evidence="2 3">665A</strain>
    </source>
</reference>
<evidence type="ECO:0000313" key="3">
    <source>
        <dbReference type="Proteomes" id="UP000664357"/>
    </source>
</evidence>
<feature type="transmembrane region" description="Helical" evidence="1">
    <location>
        <begin position="12"/>
        <end position="29"/>
    </location>
</feature>
<name>A0ABV0EN54_9ENTE</name>
<comment type="caution">
    <text evidence="2">The sequence shown here is derived from an EMBL/GenBank/DDBJ whole genome shotgun (WGS) entry which is preliminary data.</text>
</comment>
<keyword evidence="1" id="KW-1133">Transmembrane helix</keyword>
<keyword evidence="1" id="KW-0812">Transmembrane</keyword>
<evidence type="ECO:0000313" key="2">
    <source>
        <dbReference type="EMBL" id="MEO1770042.1"/>
    </source>
</evidence>
<gene>
    <name evidence="2" type="ORF">JZO67_001993</name>
</gene>
<protein>
    <recommendedName>
        <fullName evidence="4">CPBP family intramembrane metalloprotease</fullName>
    </recommendedName>
</protein>
<feature type="transmembrane region" description="Helical" evidence="1">
    <location>
        <begin position="103"/>
        <end position="122"/>
    </location>
</feature>
<organism evidence="2 3">
    <name type="scientific">Candidatus Enterococcus ferrettii</name>
    <dbReference type="NCBI Taxonomy" id="2815324"/>
    <lineage>
        <taxon>Bacteria</taxon>
        <taxon>Bacillati</taxon>
        <taxon>Bacillota</taxon>
        <taxon>Bacilli</taxon>
        <taxon>Lactobacillales</taxon>
        <taxon>Enterococcaceae</taxon>
        <taxon>Enterococcus</taxon>
    </lineage>
</organism>
<evidence type="ECO:0000256" key="1">
    <source>
        <dbReference type="SAM" id="Phobius"/>
    </source>
</evidence>
<accession>A0ABV0EN54</accession>
<keyword evidence="1" id="KW-0472">Membrane</keyword>
<feature type="transmembrane region" description="Helical" evidence="1">
    <location>
        <begin position="69"/>
        <end position="91"/>
    </location>
</feature>
<dbReference type="EMBL" id="JAFREL020000001">
    <property type="protein sequence ID" value="MEO1770042.1"/>
    <property type="molecule type" value="Genomic_DNA"/>
</dbReference>
<sequence length="157" mass="17396">MFKEKSLSTRYPVLFSVILVLIVLVVTSIDTDQNVLGGKDFAVSRIVVILGLLLLIKDKGFFSVNDRRGQAFFATLLWGSPLVLIGVGSALLTNGASFSEQTFPAFSDSVVFMLNMFLVGAVEELLYRGVVFNCLYETFEAKNGRPPVNRTMKYLKI</sequence>
<dbReference type="RefSeq" id="WP_347298838.1">
    <property type="nucleotide sequence ID" value="NZ_JAFREL020000001.1"/>
</dbReference>